<dbReference type="PaxDb" id="6239-F58G11.1a"/>
<evidence type="ECO:0000256" key="1">
    <source>
        <dbReference type="ARBA" id="ARBA00004434"/>
    </source>
</evidence>
<dbReference type="PROSITE" id="PS51758">
    <property type="entry name" value="LETM1_RBD"/>
    <property type="match status" value="1"/>
</dbReference>
<evidence type="ECO:0000256" key="11">
    <source>
        <dbReference type="ARBA" id="ARBA00023065"/>
    </source>
</evidence>
<dbReference type="PIR" id="T22939">
    <property type="entry name" value="T22939"/>
</dbReference>
<feature type="region of interest" description="Disordered" evidence="16">
    <location>
        <begin position="473"/>
        <end position="499"/>
    </location>
</feature>
<feature type="compositionally biased region" description="Basic and acidic residues" evidence="16">
    <location>
        <begin position="480"/>
        <end position="499"/>
    </location>
</feature>
<evidence type="ECO:0000256" key="12">
    <source>
        <dbReference type="ARBA" id="ARBA00023128"/>
    </source>
</evidence>
<feature type="domain" description="Letm1 RBD" evidence="19">
    <location>
        <begin position="190"/>
        <end position="481"/>
    </location>
</feature>
<dbReference type="DIP" id="DIP-26350N"/>
<protein>
    <submittedName>
        <fullName evidence="20">Mitochondrial proton/calcium exchanger protein</fullName>
    </submittedName>
</protein>
<dbReference type="InterPro" id="IPR002048">
    <property type="entry name" value="EF_hand_dom"/>
</dbReference>
<proteinExistence type="evidence at protein level"/>
<evidence type="ECO:0000256" key="14">
    <source>
        <dbReference type="PROSITE-ProRule" id="PRU01094"/>
    </source>
</evidence>
<dbReference type="FunCoup" id="Q9XVM0">
    <property type="interactions" value="3044"/>
</dbReference>
<keyword evidence="2" id="KW-0813">Transport</keyword>
<gene>
    <name evidence="20 22" type="primary">letm-1</name>
    <name evidence="20" type="ORF">CELE_F58G11.1</name>
    <name evidence="22" type="ORF">F58G11.1</name>
</gene>
<feature type="coiled-coil region" evidence="15">
    <location>
        <begin position="413"/>
        <end position="458"/>
    </location>
</feature>
<dbReference type="AGR" id="WB:WBGene00010279"/>
<feature type="region of interest" description="Disordered" evidence="16">
    <location>
        <begin position="724"/>
        <end position="784"/>
    </location>
</feature>
<evidence type="ECO:0000256" key="9">
    <source>
        <dbReference type="ARBA" id="ARBA00022989"/>
    </source>
</evidence>
<dbReference type="GO" id="GO:0007005">
    <property type="term" value="P:mitochondrion organization"/>
    <property type="evidence" value="ECO:0000318"/>
    <property type="project" value="GO_Central"/>
</dbReference>
<evidence type="ECO:0000313" key="21">
    <source>
        <dbReference type="Proteomes" id="UP000001940"/>
    </source>
</evidence>
<evidence type="ECO:0000256" key="16">
    <source>
        <dbReference type="SAM" id="MobiDB-lite"/>
    </source>
</evidence>
<dbReference type="OMA" id="HGFRHLH"/>
<keyword evidence="13 17" id="KW-0472">Membrane</keyword>
<dbReference type="CTD" id="179854"/>
<dbReference type="Pfam" id="PF07766">
    <property type="entry name" value="LETM1_RBD"/>
    <property type="match status" value="1"/>
</dbReference>
<dbReference type="InterPro" id="IPR059005">
    <property type="entry name" value="LETM1_C"/>
</dbReference>
<dbReference type="PANTHER" id="PTHR14009:SF1">
    <property type="entry name" value="MITOCHONDRIAL PROTON_CALCIUM EXCHANGER PROTEIN"/>
    <property type="match status" value="1"/>
</dbReference>
<evidence type="ECO:0000256" key="8">
    <source>
        <dbReference type="ARBA" id="ARBA00022946"/>
    </source>
</evidence>
<dbReference type="KEGG" id="cel:CELE_F58G11.1"/>
<dbReference type="PROSITE" id="PS50222">
    <property type="entry name" value="EF_HAND_2"/>
    <property type="match status" value="1"/>
</dbReference>
<dbReference type="GO" id="GO:0005739">
    <property type="term" value="C:mitochondrion"/>
    <property type="evidence" value="ECO:0000318"/>
    <property type="project" value="GO_Central"/>
</dbReference>
<evidence type="ECO:0000256" key="15">
    <source>
        <dbReference type="SAM" id="Coils"/>
    </source>
</evidence>
<evidence type="ECO:0007829" key="23">
    <source>
        <dbReference type="PeptideAtlas" id="Q9XVM0"/>
    </source>
</evidence>
<keyword evidence="6" id="KW-0999">Mitochondrion inner membrane</keyword>
<dbReference type="AlphaFoldDB" id="Q9XVM0"/>
<evidence type="ECO:0000256" key="6">
    <source>
        <dbReference type="ARBA" id="ARBA00022792"/>
    </source>
</evidence>
<dbReference type="UCSC" id="F58G11.1a">
    <property type="organism name" value="c. elegans"/>
</dbReference>
<keyword evidence="8" id="KW-0809">Transit peptide</keyword>
<keyword evidence="7" id="KW-0106">Calcium</keyword>
<evidence type="ECO:0000256" key="7">
    <source>
        <dbReference type="ARBA" id="ARBA00022837"/>
    </source>
</evidence>
<dbReference type="Pfam" id="PF26561">
    <property type="entry name" value="LETM1_C"/>
    <property type="match status" value="1"/>
</dbReference>
<dbReference type="GO" id="GO:0005509">
    <property type="term" value="F:calcium ion binding"/>
    <property type="evidence" value="ECO:0007669"/>
    <property type="project" value="InterPro"/>
</dbReference>
<dbReference type="OrthoDB" id="624114at2759"/>
<dbReference type="GO" id="GO:0005743">
    <property type="term" value="C:mitochondrial inner membrane"/>
    <property type="evidence" value="ECO:0007669"/>
    <property type="project" value="UniProtKB-SubCell"/>
</dbReference>
<evidence type="ECO:0000256" key="3">
    <source>
        <dbReference type="ARBA" id="ARBA00022568"/>
    </source>
</evidence>
<accession>Q9XVM0</accession>
<dbReference type="GO" id="GO:0022857">
    <property type="term" value="F:transmembrane transporter activity"/>
    <property type="evidence" value="ECO:0000318"/>
    <property type="project" value="GO_Central"/>
</dbReference>
<feature type="transmembrane region" description="Helical" evidence="17">
    <location>
        <begin position="144"/>
        <end position="167"/>
    </location>
</feature>
<keyword evidence="4 17" id="KW-0812">Transmembrane</keyword>
<dbReference type="PeptideAtlas" id="Q9XVM0"/>
<keyword evidence="23" id="KW-1267">Proteomics identification</keyword>
<dbReference type="InterPro" id="IPR033122">
    <property type="entry name" value="LETM1-like_RBD"/>
</dbReference>
<evidence type="ECO:0000259" key="18">
    <source>
        <dbReference type="PROSITE" id="PS50222"/>
    </source>
</evidence>
<feature type="domain" description="EF-hand" evidence="18">
    <location>
        <begin position="628"/>
        <end position="663"/>
    </location>
</feature>
<evidence type="ECO:0000313" key="22">
    <source>
        <dbReference type="WormBase" id="F58G11.1a"/>
    </source>
</evidence>
<evidence type="ECO:0000313" key="20">
    <source>
        <dbReference type="EMBL" id="CAB03150.1"/>
    </source>
</evidence>
<dbReference type="EMBL" id="BX284605">
    <property type="protein sequence ID" value="CAB03150.1"/>
    <property type="molecule type" value="Genomic_DNA"/>
</dbReference>
<dbReference type="GO" id="GO:0006851">
    <property type="term" value="P:mitochondrial calcium ion transmembrane transport"/>
    <property type="evidence" value="ECO:0000318"/>
    <property type="project" value="GO_Central"/>
</dbReference>
<keyword evidence="10 15" id="KW-0175">Coiled coil</keyword>
<dbReference type="SMR" id="Q9XVM0"/>
<dbReference type="InterPro" id="IPR044202">
    <property type="entry name" value="LETM1/MDM38-like"/>
</dbReference>
<dbReference type="WormBase" id="F58G11.1a">
    <property type="protein sequence ID" value="CE11400"/>
    <property type="gene ID" value="WBGene00010279"/>
    <property type="gene designation" value="letm-1"/>
</dbReference>
<sequence length="784" mass="88722">MSLRYASNAYHIGRYAQRLFATGQRNRVFHQYIASTSLQTTSLRYASTDRSKVEYTLKMLREDVQKQDEEAQKVLSLMKSDKDVATVKPPLKDRIIHELKHYYHGFRLLALETRVSAKYLWTVLRGATLSRRERQQLVRTVSDLFRLVPFSFFIIVPFMELALPIFIKLFPGMLPSTFQESSKEEEKWRKQVKLRVEMAKFLQDTIEEIGLERKTRNKESTRSLEFALFIKKVRNEGGYVSNEELLKFSKLFEDEITLDNLSMGQLRSLCRLMSINSLGSPEILRFQLNMKIRELKADDKQIAAEGGVDALSSIDLQSACRARGMRAIGVSEERLKEQLVQWLELSLNDKVPPALLLLSRTLYLPEEVSFPDRLKAIVQNLPDGLAETTKQKLTEMEGGQIDHKARIELIRSIESAIANEKKDEEKKKKAAEEALKSKEEAEKAKVQEKEKLVDVAAQAIVHELKKDIYDAVASTSSTTEAKEPAAKPSEAKEEKKEDITVDKKDLSHIEEIIVGGPIKEAKHDILGLREKVLEHKEDLMEINSLDGAFAETKIAKRLRHKLNSMIEDVDSMVDKLEDEKRNIREMLIDPTVENSVDLKKEREVRIQDVIDSLAKLKESKGEQADDGEQRERIEALLKTIDEDSDGIVDKQLVLEVIELLEKHTDVHVSAAQMASMIGTLKKEDEVAGLTEEIRKVQSGNYQMPILPTGPSSADAFNQPQGVYTASKQVPARSEQEGVEQKQQVENGPVGIPDVDTKVTSTLQQNSSKTSSSSTTKSTSDSKSA</sequence>
<evidence type="ECO:0000259" key="19">
    <source>
        <dbReference type="PROSITE" id="PS51758"/>
    </source>
</evidence>
<keyword evidence="5" id="KW-0479">Metal-binding</keyword>
<dbReference type="GeneID" id="179854"/>
<keyword evidence="11" id="KW-0406">Ion transport</keyword>
<dbReference type="InParanoid" id="Q9XVM0"/>
<feature type="coiled-coil region" evidence="15">
    <location>
        <begin position="518"/>
        <end position="586"/>
    </location>
</feature>
<evidence type="ECO:0000256" key="5">
    <source>
        <dbReference type="ARBA" id="ARBA00022723"/>
    </source>
</evidence>
<reference evidence="20 21" key="1">
    <citation type="journal article" date="1998" name="Science">
        <title>Genome sequence of the nematode C. elegans: a platform for investigating biology.</title>
        <authorList>
            <consortium name="The C. elegans sequencing consortium"/>
            <person name="Sulson J.E."/>
            <person name="Waterston R."/>
        </authorList>
    </citation>
    <scope>NUCLEOTIDE SEQUENCE [LARGE SCALE GENOMIC DNA]</scope>
    <source>
        <strain evidence="20 21">Bristol N2</strain>
    </source>
</reference>
<evidence type="ECO:0000256" key="10">
    <source>
        <dbReference type="ARBA" id="ARBA00023054"/>
    </source>
</evidence>
<dbReference type="Proteomes" id="UP000001940">
    <property type="component" value="Chromosome V"/>
</dbReference>
<organism evidence="20 21">
    <name type="scientific">Caenorhabditis elegans</name>
    <dbReference type="NCBI Taxonomy" id="6239"/>
    <lineage>
        <taxon>Eukaryota</taxon>
        <taxon>Metazoa</taxon>
        <taxon>Ecdysozoa</taxon>
        <taxon>Nematoda</taxon>
        <taxon>Chromadorea</taxon>
        <taxon>Rhabditida</taxon>
        <taxon>Rhabditina</taxon>
        <taxon>Rhabditomorpha</taxon>
        <taxon>Rhabditoidea</taxon>
        <taxon>Rhabditidae</taxon>
        <taxon>Peloderinae</taxon>
        <taxon>Caenorhabditis</taxon>
    </lineage>
</organism>
<dbReference type="PhylomeDB" id="Q9XVM0"/>
<dbReference type="Bgee" id="WBGene00010279">
    <property type="expression patterns" value="Expressed in adult organism and 4 other cell types or tissues"/>
</dbReference>
<dbReference type="eggNOG" id="KOG1043">
    <property type="taxonomic scope" value="Eukaryota"/>
</dbReference>
<dbReference type="RefSeq" id="NP_506381.1">
    <property type="nucleotide sequence ID" value="NM_073980.7"/>
</dbReference>
<dbReference type="ExpressionAtlas" id="Q9XVM0">
    <property type="expression patterns" value="baseline and differential"/>
</dbReference>
<keyword evidence="21" id="KW-1185">Reference proteome</keyword>
<dbReference type="STRING" id="6239.F58G11.1a.1"/>
<evidence type="ECO:0000256" key="13">
    <source>
        <dbReference type="ARBA" id="ARBA00023136"/>
    </source>
</evidence>
<name>Q9XVM0_CAEEL</name>
<keyword evidence="3" id="KW-0109">Calcium transport</keyword>
<keyword evidence="9 17" id="KW-1133">Transmembrane helix</keyword>
<dbReference type="PANTHER" id="PTHR14009">
    <property type="entry name" value="LEUCINE ZIPPER-EF-HAND CONTAINING TRANSMEMBRANE PROTEIN"/>
    <property type="match status" value="1"/>
</dbReference>
<evidence type="ECO:0000256" key="4">
    <source>
        <dbReference type="ARBA" id="ARBA00022692"/>
    </source>
</evidence>
<keyword evidence="12 14" id="KW-0496">Mitochondrion</keyword>
<feature type="compositionally biased region" description="Low complexity" evidence="16">
    <location>
        <begin position="766"/>
        <end position="784"/>
    </location>
</feature>
<evidence type="ECO:0000256" key="2">
    <source>
        <dbReference type="ARBA" id="ARBA00022448"/>
    </source>
</evidence>
<dbReference type="GO" id="GO:0043022">
    <property type="term" value="F:ribosome binding"/>
    <property type="evidence" value="ECO:0007669"/>
    <property type="project" value="InterPro"/>
</dbReference>
<evidence type="ECO:0000256" key="17">
    <source>
        <dbReference type="SAM" id="Phobius"/>
    </source>
</evidence>
<comment type="subcellular location">
    <subcellularLocation>
        <location evidence="1">Mitochondrion inner membrane</location>
        <topology evidence="1">Single-pass membrane protein</topology>
    </subcellularLocation>
</comment>